<evidence type="ECO:0000259" key="1">
    <source>
        <dbReference type="Pfam" id="PF12697"/>
    </source>
</evidence>
<gene>
    <name evidence="2" type="primary">ysfL</name>
</gene>
<reference evidence="2" key="1">
    <citation type="journal article" date="2019" name="Org. Lett.">
        <title>Genetic Manipulation of an Aminotransferase Family Gene dtlA Activates Youssoufenes in Marine-Derived Streptomyces youssoufiensis.</title>
        <authorList>
            <person name="Li H."/>
            <person name="Liu J."/>
            <person name="Deng Z."/>
            <person name="Li T."/>
            <person name="Liu Z."/>
            <person name="Che Q."/>
            <person name="Li W."/>
        </authorList>
    </citation>
    <scope>NUCLEOTIDE SEQUENCE</scope>
    <source>
        <strain evidence="2">OUC6819</strain>
    </source>
</reference>
<dbReference type="InterPro" id="IPR000073">
    <property type="entry name" value="AB_hydrolase_1"/>
</dbReference>
<dbReference type="PANTHER" id="PTHR43194">
    <property type="entry name" value="HYDROLASE ALPHA/BETA FOLD FAMILY"/>
    <property type="match status" value="1"/>
</dbReference>
<dbReference type="SUPFAM" id="SSF53474">
    <property type="entry name" value="alpha/beta-Hydrolases"/>
    <property type="match status" value="1"/>
</dbReference>
<sequence length="269" mass="29506">MSPESGPAPVKASLLYGEELAVHRFAELPAAALVHGLEDDWSSYTKLSQLLSGRFRSFPLDMPWRSGGTYRWRARATSGQWIEGGLQMMPEPVSVLIAHSMGANSVLQWLASGANPKLDALILLSPFYWSPTQPVDWAIFDGFRQQFAAVMTAGLQTRLGPRAHTMDPDIFNTMVRKMLEKMGPQAFLALFDQYSAASSLALSHVSVPTLVIGSPNDPGMLGDRADALQADMPSAELCMDPRFSHFCHVEQAQEVADLIIAFVDRQRAG</sequence>
<feature type="domain" description="AB hydrolase-1" evidence="1">
    <location>
        <begin position="33"/>
        <end position="257"/>
    </location>
</feature>
<proteinExistence type="predicted"/>
<name>A0A6B9MJ07_9ACTN</name>
<dbReference type="GO" id="GO:0003824">
    <property type="term" value="F:catalytic activity"/>
    <property type="evidence" value="ECO:0007669"/>
    <property type="project" value="UniProtKB-ARBA"/>
</dbReference>
<dbReference type="PANTHER" id="PTHR43194:SF5">
    <property type="entry name" value="PIMELOYL-[ACYL-CARRIER PROTEIN] METHYL ESTER ESTERASE"/>
    <property type="match status" value="1"/>
</dbReference>
<dbReference type="InterPro" id="IPR029058">
    <property type="entry name" value="AB_hydrolase_fold"/>
</dbReference>
<dbReference type="EMBL" id="MN844187">
    <property type="protein sequence ID" value="QHB92599.1"/>
    <property type="molecule type" value="Genomic_DNA"/>
</dbReference>
<organism evidence="2">
    <name type="scientific">Streptomyces youssoufiensis</name>
    <dbReference type="NCBI Taxonomy" id="654447"/>
    <lineage>
        <taxon>Bacteria</taxon>
        <taxon>Bacillati</taxon>
        <taxon>Actinomycetota</taxon>
        <taxon>Actinomycetes</taxon>
        <taxon>Kitasatosporales</taxon>
        <taxon>Streptomycetaceae</taxon>
        <taxon>Streptomyces</taxon>
    </lineage>
</organism>
<dbReference type="InterPro" id="IPR050228">
    <property type="entry name" value="Carboxylesterase_BioH"/>
</dbReference>
<dbReference type="AlphaFoldDB" id="A0A6B9MJ07"/>
<evidence type="ECO:0000313" key="2">
    <source>
        <dbReference type="EMBL" id="QHB92599.1"/>
    </source>
</evidence>
<dbReference type="Gene3D" id="3.40.50.1820">
    <property type="entry name" value="alpha/beta hydrolase"/>
    <property type="match status" value="1"/>
</dbReference>
<protein>
    <submittedName>
        <fullName evidence="2">YsfL</fullName>
    </submittedName>
</protein>
<accession>A0A6B9MJ07</accession>
<dbReference type="Pfam" id="PF12697">
    <property type="entry name" value="Abhydrolase_6"/>
    <property type="match status" value="1"/>
</dbReference>